<evidence type="ECO:0000256" key="3">
    <source>
        <dbReference type="ARBA" id="ARBA00023002"/>
    </source>
</evidence>
<keyword evidence="1" id="KW-0285">Flavoprotein</keyword>
<gene>
    <name evidence="7" type="ORF">SS1G_02905</name>
</gene>
<dbReference type="Gene3D" id="3.50.50.60">
    <property type="entry name" value="FAD/NAD(P)-binding domain"/>
    <property type="match status" value="1"/>
</dbReference>
<dbReference type="PRINTS" id="PR00368">
    <property type="entry name" value="FADPNR"/>
</dbReference>
<keyword evidence="8" id="KW-1185">Reference proteome</keyword>
<dbReference type="HOGENOM" id="CLU_023116_0_0_1"/>
<dbReference type="InterPro" id="IPR045632">
    <property type="entry name" value="DUF6314"/>
</dbReference>
<dbReference type="OMA" id="HEVHHIC"/>
<name>A7EC67_SCLS1</name>
<evidence type="ECO:0000313" key="8">
    <source>
        <dbReference type="Proteomes" id="UP000001312"/>
    </source>
</evidence>
<evidence type="ECO:0000259" key="5">
    <source>
        <dbReference type="Pfam" id="PF07992"/>
    </source>
</evidence>
<feature type="domain" description="FAD/NAD(P)-binding" evidence="5">
    <location>
        <begin position="7"/>
        <end position="223"/>
    </location>
</feature>
<dbReference type="Pfam" id="PF07992">
    <property type="entry name" value="Pyr_redox_2"/>
    <property type="match status" value="1"/>
</dbReference>
<dbReference type="AlphaFoldDB" id="A7EC67"/>
<keyword evidence="2" id="KW-0274">FAD</keyword>
<evidence type="ECO:0000313" key="7">
    <source>
        <dbReference type="EMBL" id="EDO00046.1"/>
    </source>
</evidence>
<dbReference type="InterPro" id="IPR050346">
    <property type="entry name" value="FMO-like"/>
</dbReference>
<dbReference type="PANTHER" id="PTHR23023">
    <property type="entry name" value="DIMETHYLANILINE MONOOXYGENASE"/>
    <property type="match status" value="1"/>
</dbReference>
<feature type="domain" description="DUF6314" evidence="6">
    <location>
        <begin position="538"/>
        <end position="610"/>
    </location>
</feature>
<feature type="compositionally biased region" description="Low complexity" evidence="4">
    <location>
        <begin position="516"/>
        <end position="525"/>
    </location>
</feature>
<feature type="region of interest" description="Disordered" evidence="4">
    <location>
        <begin position="496"/>
        <end position="529"/>
    </location>
</feature>
<dbReference type="RefSeq" id="XP_001596683.1">
    <property type="nucleotide sequence ID" value="XM_001596633.1"/>
</dbReference>
<dbReference type="Proteomes" id="UP000001312">
    <property type="component" value="Unassembled WGS sequence"/>
</dbReference>
<dbReference type="InterPro" id="IPR023753">
    <property type="entry name" value="FAD/NAD-binding_dom"/>
</dbReference>
<dbReference type="GO" id="GO:0004497">
    <property type="term" value="F:monooxygenase activity"/>
    <property type="evidence" value="ECO:0000318"/>
    <property type="project" value="GO_Central"/>
</dbReference>
<protein>
    <submittedName>
        <fullName evidence="7">Uncharacterized protein</fullName>
    </submittedName>
</protein>
<dbReference type="Pfam" id="PF19834">
    <property type="entry name" value="DUF6314"/>
    <property type="match status" value="1"/>
</dbReference>
<dbReference type="GeneID" id="5492334"/>
<evidence type="ECO:0000256" key="1">
    <source>
        <dbReference type="ARBA" id="ARBA00022630"/>
    </source>
</evidence>
<keyword evidence="3" id="KW-0560">Oxidoreductase</keyword>
<reference evidence="8" key="1">
    <citation type="journal article" date="2011" name="PLoS Genet.">
        <title>Genomic analysis of the necrotrophic fungal pathogens Sclerotinia sclerotiorum and Botrytis cinerea.</title>
        <authorList>
            <person name="Amselem J."/>
            <person name="Cuomo C.A."/>
            <person name="van Kan J.A."/>
            <person name="Viaud M."/>
            <person name="Benito E.P."/>
            <person name="Couloux A."/>
            <person name="Coutinho P.M."/>
            <person name="de Vries R.P."/>
            <person name="Dyer P.S."/>
            <person name="Fillinger S."/>
            <person name="Fournier E."/>
            <person name="Gout L."/>
            <person name="Hahn M."/>
            <person name="Kohn L."/>
            <person name="Lapalu N."/>
            <person name="Plummer K.M."/>
            <person name="Pradier J.M."/>
            <person name="Quevillon E."/>
            <person name="Sharon A."/>
            <person name="Simon A."/>
            <person name="ten Have A."/>
            <person name="Tudzynski B."/>
            <person name="Tudzynski P."/>
            <person name="Wincker P."/>
            <person name="Andrew M."/>
            <person name="Anthouard V."/>
            <person name="Beever R.E."/>
            <person name="Beffa R."/>
            <person name="Benoit I."/>
            <person name="Bouzid O."/>
            <person name="Brault B."/>
            <person name="Chen Z."/>
            <person name="Choquer M."/>
            <person name="Collemare J."/>
            <person name="Cotton P."/>
            <person name="Danchin E.G."/>
            <person name="Da Silva C."/>
            <person name="Gautier A."/>
            <person name="Giraud C."/>
            <person name="Giraud T."/>
            <person name="Gonzalez C."/>
            <person name="Grossetete S."/>
            <person name="Guldener U."/>
            <person name="Henrissat B."/>
            <person name="Howlett B.J."/>
            <person name="Kodira C."/>
            <person name="Kretschmer M."/>
            <person name="Lappartient A."/>
            <person name="Leroch M."/>
            <person name="Levis C."/>
            <person name="Mauceli E."/>
            <person name="Neuveglise C."/>
            <person name="Oeser B."/>
            <person name="Pearson M."/>
            <person name="Poulain J."/>
            <person name="Poussereau N."/>
            <person name="Quesneville H."/>
            <person name="Rascle C."/>
            <person name="Schumacher J."/>
            <person name="Segurens B."/>
            <person name="Sexton A."/>
            <person name="Silva E."/>
            <person name="Sirven C."/>
            <person name="Soanes D.M."/>
            <person name="Talbot N.J."/>
            <person name="Templeton M."/>
            <person name="Yandava C."/>
            <person name="Yarden O."/>
            <person name="Zeng Q."/>
            <person name="Rollins J.A."/>
            <person name="Lebrun M.H."/>
            <person name="Dickman M."/>
        </authorList>
    </citation>
    <scope>NUCLEOTIDE SEQUENCE [LARGE SCALE GENOMIC DNA]</scope>
    <source>
        <strain evidence="8">ATCC 18683 / 1980 / Ss-1</strain>
    </source>
</reference>
<dbReference type="eggNOG" id="KOG1399">
    <property type="taxonomic scope" value="Eukaryota"/>
</dbReference>
<evidence type="ECO:0000256" key="2">
    <source>
        <dbReference type="ARBA" id="ARBA00022827"/>
    </source>
</evidence>
<dbReference type="InterPro" id="IPR036188">
    <property type="entry name" value="FAD/NAD-bd_sf"/>
</dbReference>
<sequence length="610" mass="66984">MATRTKTVCVIGGGPSGLIAAKTLTHDHPKGTFDVTVFEQSHRIGGLWPVSHDDDGLVNPDMCTNQSRHTVSFSDLAWPASSLACPKAWQVGIYLEDYVKMYPGYSIKTGVKVCKVEPPSGWQTNPATTEKWNVHVQRYESAEFTESPQVYEFDHVIVATGFFGKPKIPEILTGFPAPVWHSSKLRDVNSLLTDNGKLSSPKGKNIVIVGGQMSGIETAAAVALQVSSSIPNPAPTFLPLDLVTYNIGRKPAGPLKNSSGHISPEVAKMTNNFMTNYLGTDQSGIGTDHLAIAGDVRSEPPRLTASENYVEFVRSGDIKTIRGTVTSADPNLPNAIIIEDDGAQQIIDDVAAVILAIGFDASPSLNFLPKEILQHLSFDESSSEFPLALNVHSTISAKIPSLGFVGFYRSPYWGVMEMQARFLGKLWSGDAQAQKTLETDDTLNKLLQLRTDPRIAQFPMGDYVYLMESFATAKHARGLSSHPAISILKQAMLKKNKPRLPSPSSTPHSIHHLAAPSSPKPYSVPSKEHGSSRGVDYLFHEMEILVPEAGDEQGKKKVGWRAKSSHLCIADTYDVEYEFRFKGVNVEEWKQEYSVEGPNKDYKIKNDYRR</sequence>
<evidence type="ECO:0000256" key="4">
    <source>
        <dbReference type="SAM" id="MobiDB-lite"/>
    </source>
</evidence>
<proteinExistence type="predicted"/>
<dbReference type="KEGG" id="ssl:SS1G_02905"/>
<dbReference type="SUPFAM" id="SSF51905">
    <property type="entry name" value="FAD/NAD(P)-binding domain"/>
    <property type="match status" value="1"/>
</dbReference>
<evidence type="ECO:0000259" key="6">
    <source>
        <dbReference type="Pfam" id="PF19834"/>
    </source>
</evidence>
<organism evidence="7 8">
    <name type="scientific">Sclerotinia sclerotiorum (strain ATCC 18683 / 1980 / Ss-1)</name>
    <name type="common">White mold</name>
    <name type="synonym">Whetzelinia sclerotiorum</name>
    <dbReference type="NCBI Taxonomy" id="665079"/>
    <lineage>
        <taxon>Eukaryota</taxon>
        <taxon>Fungi</taxon>
        <taxon>Dikarya</taxon>
        <taxon>Ascomycota</taxon>
        <taxon>Pezizomycotina</taxon>
        <taxon>Leotiomycetes</taxon>
        <taxon>Helotiales</taxon>
        <taxon>Sclerotiniaceae</taxon>
        <taxon>Sclerotinia</taxon>
    </lineage>
</organism>
<accession>A7EC67</accession>
<dbReference type="InParanoid" id="A7EC67"/>
<dbReference type="EMBL" id="CH476623">
    <property type="protein sequence ID" value="EDO00046.1"/>
    <property type="molecule type" value="Genomic_DNA"/>
</dbReference>